<proteinExistence type="predicted"/>
<evidence type="ECO:0000313" key="2">
    <source>
        <dbReference type="WBParaSite" id="JU765_v2.g9572.t1"/>
    </source>
</evidence>
<evidence type="ECO:0000313" key="1">
    <source>
        <dbReference type="Proteomes" id="UP000887576"/>
    </source>
</evidence>
<name>A0AC34RRX5_9BILA</name>
<reference evidence="2" key="1">
    <citation type="submission" date="2022-11" db="UniProtKB">
        <authorList>
            <consortium name="WormBaseParasite"/>
        </authorList>
    </citation>
    <scope>IDENTIFICATION</scope>
</reference>
<protein>
    <submittedName>
        <fullName evidence="2">Natural killer-tumor recognition protein</fullName>
    </submittedName>
</protein>
<accession>A0AC34RRX5</accession>
<sequence>MLVSLIFLCGKKKAANAKEPPVPEKKKTTTDSDPPSKRCNSQGGLLADDPDLKSLQRKQIMIEQEAKAAAAAARSKVVKEEGEMTDLRSFEDDGGPKKKENKDASTKPQMPEAMSAYAKPQSEANGMSMLALNANNIDKEKLPVKLLPKEKEVVAQDSTQDDTPPKNKESKIDQQKAKSKRKTESLVSGQKSCQKRLTKKKNDGTLPDCVVDLTQSIEEGTQMPTKCENLPPSTKQQKRVEQQHNSRRNKSKEVLKKEKEKTMSKNTNKK</sequence>
<organism evidence="1 2">
    <name type="scientific">Panagrolaimus sp. JU765</name>
    <dbReference type="NCBI Taxonomy" id="591449"/>
    <lineage>
        <taxon>Eukaryota</taxon>
        <taxon>Metazoa</taxon>
        <taxon>Ecdysozoa</taxon>
        <taxon>Nematoda</taxon>
        <taxon>Chromadorea</taxon>
        <taxon>Rhabditida</taxon>
        <taxon>Tylenchina</taxon>
        <taxon>Panagrolaimomorpha</taxon>
        <taxon>Panagrolaimoidea</taxon>
        <taxon>Panagrolaimidae</taxon>
        <taxon>Panagrolaimus</taxon>
    </lineage>
</organism>
<dbReference type="WBParaSite" id="JU765_v2.g9572.t1">
    <property type="protein sequence ID" value="JU765_v2.g9572.t1"/>
    <property type="gene ID" value="JU765_v2.g9572"/>
</dbReference>
<dbReference type="Proteomes" id="UP000887576">
    <property type="component" value="Unplaced"/>
</dbReference>